<dbReference type="Pfam" id="PF13635">
    <property type="entry name" value="DUF4143"/>
    <property type="match status" value="1"/>
</dbReference>
<dbReference type="InterPro" id="IPR041682">
    <property type="entry name" value="AAA_14"/>
</dbReference>
<evidence type="ECO:0000259" key="2">
    <source>
        <dbReference type="Pfam" id="PF13635"/>
    </source>
</evidence>
<dbReference type="InterPro" id="IPR025420">
    <property type="entry name" value="DUF4143"/>
</dbReference>
<dbReference type="InterPro" id="IPR027417">
    <property type="entry name" value="P-loop_NTPase"/>
</dbReference>
<accession>A0A450VVA4</accession>
<gene>
    <name evidence="4" type="ORF">BECKFM1743A_GA0114220_100793</name>
    <name evidence="5" type="ORF">BECKFM1743B_GA0114221_100798</name>
    <name evidence="3" type="ORF">BECKFM1743C_GA0114222_100408</name>
</gene>
<dbReference type="EMBL" id="CAADFA010000040">
    <property type="protein sequence ID" value="VFJ46945.1"/>
    <property type="molecule type" value="Genomic_DNA"/>
</dbReference>
<organism evidence="5">
    <name type="scientific">Candidatus Kentrum sp. FM</name>
    <dbReference type="NCBI Taxonomy" id="2126340"/>
    <lineage>
        <taxon>Bacteria</taxon>
        <taxon>Pseudomonadati</taxon>
        <taxon>Pseudomonadota</taxon>
        <taxon>Gammaproteobacteria</taxon>
        <taxon>Candidatus Kentrum</taxon>
    </lineage>
</organism>
<evidence type="ECO:0000313" key="3">
    <source>
        <dbReference type="EMBL" id="VFJ46945.1"/>
    </source>
</evidence>
<dbReference type="AlphaFoldDB" id="A0A450VVA4"/>
<protein>
    <recommendedName>
        <fullName evidence="6">AAA domain-containing protein</fullName>
    </recommendedName>
</protein>
<dbReference type="EMBL" id="CAADEZ010000079">
    <property type="protein sequence ID" value="VFJ50038.1"/>
    <property type="molecule type" value="Genomic_DNA"/>
</dbReference>
<evidence type="ECO:0000313" key="5">
    <source>
        <dbReference type="EMBL" id="VFK08707.1"/>
    </source>
</evidence>
<feature type="domain" description="DUF4143" evidence="2">
    <location>
        <begin position="257"/>
        <end position="406"/>
    </location>
</feature>
<dbReference type="Gene3D" id="3.40.50.300">
    <property type="entry name" value="P-loop containing nucleotide triphosphate hydrolases"/>
    <property type="match status" value="1"/>
</dbReference>
<reference evidence="5" key="1">
    <citation type="submission" date="2019-02" db="EMBL/GenBank/DDBJ databases">
        <authorList>
            <person name="Gruber-Vodicka R. H."/>
            <person name="Seah K. B. B."/>
        </authorList>
    </citation>
    <scope>NUCLEOTIDE SEQUENCE</scope>
    <source>
        <strain evidence="4">BECK_BZ163</strain>
        <strain evidence="5">BECK_BZ164</strain>
        <strain evidence="3">BECK_BZ165</strain>
    </source>
</reference>
<dbReference type="PANTHER" id="PTHR33295:SF18">
    <property type="entry name" value="AAA+ ATPASE DOMAIN-CONTAINING PROTEIN"/>
    <property type="match status" value="1"/>
</dbReference>
<sequence length="479" mass="54121">MKAIPREQVISHLATDNPWWRAPHEIPSMFSGLQPRPYLEMLLPLIEMATPQRAVVLMGPRRVGKTVLVHHGIQKLLTGGVAPNRICYTSVDHPLYNGLGIEGILASYTECTGIDYKREECYLFLDEIQYLRDWEAHLKSIVDRHPHCHCLVSGSAATALRLKSNASVAGRFTDFMLPPLTFYEYIFLLGLSEPVTGEGSSDGFLEKISVEDTEELNGYFLDYLNYGGYPEVALSRTIQADPSRFIKNDIIDKILLRDLPNLYGVQDIQELNYLFTTLAFNTAAEISPERLAQGSGVARDTLDRYIEYLEAAFLMRVVNRVDRSARRLKPANYFKVYLTNPSIHAALFSPLTDRHNMLENLVETAVLSQLFHSDEHFYYARWNKGEVNIVQLGPNQKAIAAVEVKFSDRYLKKPGELRPLIEFCREHRLTDALVTSKTQQGVKTVEGVTLRFFPASLYCYALGYAANQRRYAPAGTGAG</sequence>
<dbReference type="PANTHER" id="PTHR33295">
    <property type="entry name" value="ATPASE"/>
    <property type="match status" value="1"/>
</dbReference>
<evidence type="ECO:0000313" key="4">
    <source>
        <dbReference type="EMBL" id="VFJ50038.1"/>
    </source>
</evidence>
<dbReference type="Pfam" id="PF13173">
    <property type="entry name" value="AAA_14"/>
    <property type="match status" value="1"/>
</dbReference>
<evidence type="ECO:0008006" key="6">
    <source>
        <dbReference type="Google" id="ProtNLM"/>
    </source>
</evidence>
<proteinExistence type="predicted"/>
<feature type="domain" description="AAA" evidence="1">
    <location>
        <begin position="52"/>
        <end position="185"/>
    </location>
</feature>
<name>A0A450VVA4_9GAMM</name>
<dbReference type="SUPFAM" id="SSF52540">
    <property type="entry name" value="P-loop containing nucleoside triphosphate hydrolases"/>
    <property type="match status" value="1"/>
</dbReference>
<evidence type="ECO:0000259" key="1">
    <source>
        <dbReference type="Pfam" id="PF13173"/>
    </source>
</evidence>
<dbReference type="EMBL" id="CAADFL010000079">
    <property type="protein sequence ID" value="VFK08707.1"/>
    <property type="molecule type" value="Genomic_DNA"/>
</dbReference>